<accession>A0A9P6L6K0</accession>
<organism evidence="1 2">
    <name type="scientific">Thelephora terrestris</name>
    <dbReference type="NCBI Taxonomy" id="56493"/>
    <lineage>
        <taxon>Eukaryota</taxon>
        <taxon>Fungi</taxon>
        <taxon>Dikarya</taxon>
        <taxon>Basidiomycota</taxon>
        <taxon>Agaricomycotina</taxon>
        <taxon>Agaricomycetes</taxon>
        <taxon>Thelephorales</taxon>
        <taxon>Thelephoraceae</taxon>
        <taxon>Thelephora</taxon>
    </lineage>
</organism>
<dbReference type="Proteomes" id="UP000736335">
    <property type="component" value="Unassembled WGS sequence"/>
</dbReference>
<reference evidence="1" key="2">
    <citation type="submission" date="2020-11" db="EMBL/GenBank/DDBJ databases">
        <authorList>
            <consortium name="DOE Joint Genome Institute"/>
            <person name="Kuo A."/>
            <person name="Miyauchi S."/>
            <person name="Kiss E."/>
            <person name="Drula E."/>
            <person name="Kohler A."/>
            <person name="Sanchez-Garcia M."/>
            <person name="Andreopoulos B."/>
            <person name="Barry K.W."/>
            <person name="Bonito G."/>
            <person name="Buee M."/>
            <person name="Carver A."/>
            <person name="Chen C."/>
            <person name="Cichocki N."/>
            <person name="Clum A."/>
            <person name="Culley D."/>
            <person name="Crous P.W."/>
            <person name="Fauchery L."/>
            <person name="Girlanda M."/>
            <person name="Hayes R."/>
            <person name="Keri Z."/>
            <person name="Labutti K."/>
            <person name="Lipzen A."/>
            <person name="Lombard V."/>
            <person name="Magnuson J."/>
            <person name="Maillard F."/>
            <person name="Morin E."/>
            <person name="Murat C."/>
            <person name="Nolan M."/>
            <person name="Ohm R."/>
            <person name="Pangilinan J."/>
            <person name="Pereira M."/>
            <person name="Perotto S."/>
            <person name="Peter M."/>
            <person name="Riley R."/>
            <person name="Sitrit Y."/>
            <person name="Stielow B."/>
            <person name="Szollosi G."/>
            <person name="Zifcakova L."/>
            <person name="Stursova M."/>
            <person name="Spatafora J.W."/>
            <person name="Tedersoo L."/>
            <person name="Vaario L.-M."/>
            <person name="Yamada A."/>
            <person name="Yan M."/>
            <person name="Wang P."/>
            <person name="Xu J."/>
            <person name="Bruns T."/>
            <person name="Baldrian P."/>
            <person name="Vilgalys R."/>
            <person name="Henrissat B."/>
            <person name="Grigoriev I.V."/>
            <person name="Hibbett D."/>
            <person name="Nagy L.G."/>
            <person name="Martin F.M."/>
        </authorList>
    </citation>
    <scope>NUCLEOTIDE SEQUENCE</scope>
    <source>
        <strain evidence="1">UH-Tt-Lm1</strain>
    </source>
</reference>
<reference evidence="1" key="1">
    <citation type="journal article" date="2020" name="Nat. Commun.">
        <title>Large-scale genome sequencing of mycorrhizal fungi provides insights into the early evolution of symbiotic traits.</title>
        <authorList>
            <person name="Miyauchi S."/>
            <person name="Kiss E."/>
            <person name="Kuo A."/>
            <person name="Drula E."/>
            <person name="Kohler A."/>
            <person name="Sanchez-Garcia M."/>
            <person name="Morin E."/>
            <person name="Andreopoulos B."/>
            <person name="Barry K.W."/>
            <person name="Bonito G."/>
            <person name="Buee M."/>
            <person name="Carver A."/>
            <person name="Chen C."/>
            <person name="Cichocki N."/>
            <person name="Clum A."/>
            <person name="Culley D."/>
            <person name="Crous P.W."/>
            <person name="Fauchery L."/>
            <person name="Girlanda M."/>
            <person name="Hayes R.D."/>
            <person name="Keri Z."/>
            <person name="LaButti K."/>
            <person name="Lipzen A."/>
            <person name="Lombard V."/>
            <person name="Magnuson J."/>
            <person name="Maillard F."/>
            <person name="Murat C."/>
            <person name="Nolan M."/>
            <person name="Ohm R.A."/>
            <person name="Pangilinan J."/>
            <person name="Pereira M.F."/>
            <person name="Perotto S."/>
            <person name="Peter M."/>
            <person name="Pfister S."/>
            <person name="Riley R."/>
            <person name="Sitrit Y."/>
            <person name="Stielow J.B."/>
            <person name="Szollosi G."/>
            <person name="Zifcakova L."/>
            <person name="Stursova M."/>
            <person name="Spatafora J.W."/>
            <person name="Tedersoo L."/>
            <person name="Vaario L.M."/>
            <person name="Yamada A."/>
            <person name="Yan M."/>
            <person name="Wang P."/>
            <person name="Xu J."/>
            <person name="Bruns T."/>
            <person name="Baldrian P."/>
            <person name="Vilgalys R."/>
            <person name="Dunand C."/>
            <person name="Henrissat B."/>
            <person name="Grigoriev I.V."/>
            <person name="Hibbett D."/>
            <person name="Nagy L.G."/>
            <person name="Martin F.M."/>
        </authorList>
    </citation>
    <scope>NUCLEOTIDE SEQUENCE</scope>
    <source>
        <strain evidence="1">UH-Tt-Lm1</strain>
    </source>
</reference>
<protein>
    <submittedName>
        <fullName evidence="1">Uncharacterized protein</fullName>
    </submittedName>
</protein>
<name>A0A9P6L6K0_9AGAM</name>
<dbReference type="EMBL" id="WIUZ02000007">
    <property type="protein sequence ID" value="KAF9784903.1"/>
    <property type="molecule type" value="Genomic_DNA"/>
</dbReference>
<dbReference type="OrthoDB" id="3270336at2759"/>
<sequence length="240" mass="27033">MAACEFGQAILNRQMSIKEPLYDRSFLPFWVLTLWERLAELNSAREKWTLAQTWLQKSSQFLAPAMSTTARQHFTRTGWGADITFGRERATTLTLPQLLADARLNGTVFDLMVEFIQTEVNDDGPAGPLRSRVGRLYSLETKSMLLESSSFPRKVAERTGDMSGSCLLQKSTACRASVSSFSGTPTSGCSVQFTRPMRSSRPSAMNLSQHASFLLSFREHRVHRWGLISKSARKMLFFAF</sequence>
<dbReference type="AlphaFoldDB" id="A0A9P6L6K0"/>
<evidence type="ECO:0000313" key="2">
    <source>
        <dbReference type="Proteomes" id="UP000736335"/>
    </source>
</evidence>
<evidence type="ECO:0000313" key="1">
    <source>
        <dbReference type="EMBL" id="KAF9784903.1"/>
    </source>
</evidence>
<gene>
    <name evidence="1" type="ORF">BJ322DRAFT_1210890</name>
</gene>
<comment type="caution">
    <text evidence="1">The sequence shown here is derived from an EMBL/GenBank/DDBJ whole genome shotgun (WGS) entry which is preliminary data.</text>
</comment>
<keyword evidence="2" id="KW-1185">Reference proteome</keyword>
<proteinExistence type="predicted"/>